<comment type="caution">
    <text evidence="3">The sequence shown here is derived from an EMBL/GenBank/DDBJ whole genome shotgun (WGS) entry which is preliminary data.</text>
</comment>
<feature type="region of interest" description="Disordered" evidence="2">
    <location>
        <begin position="153"/>
        <end position="174"/>
    </location>
</feature>
<keyword evidence="1" id="KW-0175">Coiled coil</keyword>
<protein>
    <submittedName>
        <fullName evidence="3">Uncharacterized protein</fullName>
    </submittedName>
</protein>
<evidence type="ECO:0000313" key="4">
    <source>
        <dbReference type="Proteomes" id="UP000015100"/>
    </source>
</evidence>
<name>S8BP98_DACHA</name>
<evidence type="ECO:0000256" key="1">
    <source>
        <dbReference type="SAM" id="Coils"/>
    </source>
</evidence>
<dbReference type="Proteomes" id="UP000015100">
    <property type="component" value="Unassembled WGS sequence"/>
</dbReference>
<dbReference type="HOGENOM" id="CLU_813857_0_0_1"/>
<keyword evidence="4" id="KW-1185">Reference proteome</keyword>
<dbReference type="EMBL" id="AQGS01000803">
    <property type="protein sequence ID" value="EPS37027.1"/>
    <property type="molecule type" value="Genomic_DNA"/>
</dbReference>
<evidence type="ECO:0000256" key="2">
    <source>
        <dbReference type="SAM" id="MobiDB-lite"/>
    </source>
</evidence>
<evidence type="ECO:0000313" key="3">
    <source>
        <dbReference type="EMBL" id="EPS37027.1"/>
    </source>
</evidence>
<organism evidence="3 4">
    <name type="scientific">Dactylellina haptotyla (strain CBS 200.50)</name>
    <name type="common">Nematode-trapping fungus</name>
    <name type="synonym">Monacrosporium haptotylum</name>
    <dbReference type="NCBI Taxonomy" id="1284197"/>
    <lineage>
        <taxon>Eukaryota</taxon>
        <taxon>Fungi</taxon>
        <taxon>Dikarya</taxon>
        <taxon>Ascomycota</taxon>
        <taxon>Pezizomycotina</taxon>
        <taxon>Orbiliomycetes</taxon>
        <taxon>Orbiliales</taxon>
        <taxon>Orbiliaceae</taxon>
        <taxon>Dactylellina</taxon>
    </lineage>
</organism>
<gene>
    <name evidence="3" type="ORF">H072_9392</name>
</gene>
<sequence length="341" mass="38896">MASSSSGKVVVAQALLDPETFGILENIPLYDVWEASLERRKVKDIDEKRTRLWIEHLESIDCQYMNKFVTVGNPKTDGSLHAAILEKLKGPGHRHRIPQIRADVFAIRWADIEAAIRWYHNIDSSDDNLDDADFLPVKGSPKPVTEAQSIRMVDKRQGTESQTEDPPLWNFSMPNRPECLPVRHGKQTRPQRNEILIHSVTAFRRAKKIRTEPRETQLEPRNTKKNHIRGRPKLLKHAPRLSTDYRDIARIEGTKETGTQTGPDIVVLPREFTGQALSELETIKALLQEHARRSERLEKQVSSLIESQNAVKDIKTTLDHIYDICAVPEARMASVASLFDE</sequence>
<dbReference type="AlphaFoldDB" id="S8BP98"/>
<accession>S8BP98</accession>
<reference evidence="4" key="2">
    <citation type="submission" date="2013-04" db="EMBL/GenBank/DDBJ databases">
        <title>Genomic mechanisms accounting for the adaptation to parasitism in nematode-trapping fungi.</title>
        <authorList>
            <person name="Ahren D.G."/>
        </authorList>
    </citation>
    <scope>NUCLEOTIDE SEQUENCE [LARGE SCALE GENOMIC DNA]</scope>
    <source>
        <strain evidence="4">CBS 200.50</strain>
    </source>
</reference>
<feature type="coiled-coil region" evidence="1">
    <location>
        <begin position="280"/>
        <end position="307"/>
    </location>
</feature>
<proteinExistence type="predicted"/>
<reference evidence="3 4" key="1">
    <citation type="journal article" date="2013" name="PLoS Genet.">
        <title>Genomic mechanisms accounting for the adaptation to parasitism in nematode-trapping fungi.</title>
        <authorList>
            <person name="Meerupati T."/>
            <person name="Andersson K.M."/>
            <person name="Friman E."/>
            <person name="Kumar D."/>
            <person name="Tunlid A."/>
            <person name="Ahren D."/>
        </authorList>
    </citation>
    <scope>NUCLEOTIDE SEQUENCE [LARGE SCALE GENOMIC DNA]</scope>
    <source>
        <strain evidence="3 4">CBS 200.50</strain>
    </source>
</reference>